<evidence type="ECO:0000256" key="4">
    <source>
        <dbReference type="ARBA" id="ARBA00022989"/>
    </source>
</evidence>
<feature type="transmembrane region" description="Helical" evidence="6">
    <location>
        <begin position="115"/>
        <end position="135"/>
    </location>
</feature>
<evidence type="ECO:0000313" key="8">
    <source>
        <dbReference type="Proteomes" id="UP001610563"/>
    </source>
</evidence>
<feature type="transmembrane region" description="Helical" evidence="6">
    <location>
        <begin position="155"/>
        <end position="175"/>
    </location>
</feature>
<evidence type="ECO:0000256" key="3">
    <source>
        <dbReference type="ARBA" id="ARBA00022692"/>
    </source>
</evidence>
<sequence>MESAPRLRVPPLQLSEEMDFLSKTISKARKARRPVLLSFDEMPEWFRRESNQWIHQGYQPISGSAHASFYSWLYIHNETVNIYSHLIPAVLFLLGEWHIQQYLASRYSGVTTTDFIAFSIFLLTAVTCLLLLAIYHTLLNHSKHVEHLCLRLDMLGVVVFILGDLILGIYILFWCEPLPRNIYWSMVSRSLYGSGA</sequence>
<evidence type="ECO:0000256" key="5">
    <source>
        <dbReference type="ARBA" id="ARBA00023136"/>
    </source>
</evidence>
<dbReference type="Pfam" id="PF03006">
    <property type="entry name" value="HlyIII"/>
    <property type="match status" value="1"/>
</dbReference>
<name>A0ABR4FZX2_9EURO</name>
<evidence type="ECO:0000256" key="1">
    <source>
        <dbReference type="ARBA" id="ARBA00004141"/>
    </source>
</evidence>
<gene>
    <name evidence="7" type="ORF">BJX66DRAFT_308237</name>
</gene>
<dbReference type="PANTHER" id="PTHR20855">
    <property type="entry name" value="ADIPOR/PROGESTIN RECEPTOR-RELATED"/>
    <property type="match status" value="1"/>
</dbReference>
<evidence type="ECO:0000256" key="2">
    <source>
        <dbReference type="ARBA" id="ARBA00007018"/>
    </source>
</evidence>
<comment type="subcellular location">
    <subcellularLocation>
        <location evidence="1">Membrane</location>
        <topology evidence="1">Multi-pass membrane protein</topology>
    </subcellularLocation>
</comment>
<keyword evidence="4 6" id="KW-1133">Transmembrane helix</keyword>
<dbReference type="InterPro" id="IPR004254">
    <property type="entry name" value="AdipoR/HlyIII-related"/>
</dbReference>
<dbReference type="PANTHER" id="PTHR20855:SF52">
    <property type="entry name" value="ADIPONECTIN RECEPTOR PROTEIN"/>
    <property type="match status" value="1"/>
</dbReference>
<evidence type="ECO:0000256" key="6">
    <source>
        <dbReference type="SAM" id="Phobius"/>
    </source>
</evidence>
<dbReference type="EMBL" id="JBFTWV010000074">
    <property type="protein sequence ID" value="KAL2788778.1"/>
    <property type="molecule type" value="Genomic_DNA"/>
</dbReference>
<keyword evidence="3 6" id="KW-0812">Transmembrane</keyword>
<comment type="caution">
    <text evidence="7">The sequence shown here is derived from an EMBL/GenBank/DDBJ whole genome shotgun (WGS) entry which is preliminary data.</text>
</comment>
<dbReference type="Proteomes" id="UP001610563">
    <property type="component" value="Unassembled WGS sequence"/>
</dbReference>
<organism evidence="7 8">
    <name type="scientific">Aspergillus keveii</name>
    <dbReference type="NCBI Taxonomy" id="714993"/>
    <lineage>
        <taxon>Eukaryota</taxon>
        <taxon>Fungi</taxon>
        <taxon>Dikarya</taxon>
        <taxon>Ascomycota</taxon>
        <taxon>Pezizomycotina</taxon>
        <taxon>Eurotiomycetes</taxon>
        <taxon>Eurotiomycetidae</taxon>
        <taxon>Eurotiales</taxon>
        <taxon>Aspergillaceae</taxon>
        <taxon>Aspergillus</taxon>
        <taxon>Aspergillus subgen. Nidulantes</taxon>
    </lineage>
</organism>
<comment type="similarity">
    <text evidence="2">Belongs to the ADIPOR family.</text>
</comment>
<keyword evidence="5 6" id="KW-0472">Membrane</keyword>
<reference evidence="7 8" key="1">
    <citation type="submission" date="2024-07" db="EMBL/GenBank/DDBJ databases">
        <title>Section-level genome sequencing and comparative genomics of Aspergillus sections Usti and Cavernicolus.</title>
        <authorList>
            <consortium name="Lawrence Berkeley National Laboratory"/>
            <person name="Nybo J.L."/>
            <person name="Vesth T.C."/>
            <person name="Theobald S."/>
            <person name="Frisvad J.C."/>
            <person name="Larsen T.O."/>
            <person name="Kjaerboelling I."/>
            <person name="Rothschild-Mancinelli K."/>
            <person name="Lyhne E.K."/>
            <person name="Kogle M.E."/>
            <person name="Barry K."/>
            <person name="Clum A."/>
            <person name="Na H."/>
            <person name="Ledsgaard L."/>
            <person name="Lin J."/>
            <person name="Lipzen A."/>
            <person name="Kuo A."/>
            <person name="Riley R."/>
            <person name="Mondo S."/>
            <person name="Labutti K."/>
            <person name="Haridas S."/>
            <person name="Pangalinan J."/>
            <person name="Salamov A.A."/>
            <person name="Simmons B.A."/>
            <person name="Magnuson J.K."/>
            <person name="Chen J."/>
            <person name="Drula E."/>
            <person name="Henrissat B."/>
            <person name="Wiebenga A."/>
            <person name="Lubbers R.J."/>
            <person name="Gomes A.C."/>
            <person name="Makela M.R."/>
            <person name="Stajich J."/>
            <person name="Grigoriev I.V."/>
            <person name="Mortensen U.H."/>
            <person name="De Vries R.P."/>
            <person name="Baker S.E."/>
            <person name="Andersen M.R."/>
        </authorList>
    </citation>
    <scope>NUCLEOTIDE SEQUENCE [LARGE SCALE GENOMIC DNA]</scope>
    <source>
        <strain evidence="7 8">CBS 209.92</strain>
    </source>
</reference>
<keyword evidence="8" id="KW-1185">Reference proteome</keyword>
<accession>A0ABR4FZX2</accession>
<evidence type="ECO:0000313" key="7">
    <source>
        <dbReference type="EMBL" id="KAL2788778.1"/>
    </source>
</evidence>
<proteinExistence type="inferred from homology"/>
<protein>
    <submittedName>
        <fullName evidence="7">Hemolysin-III related-domain-containing protein</fullName>
    </submittedName>
</protein>